<dbReference type="EMBL" id="CP016022">
    <property type="protein sequence ID" value="ANJ72388.1"/>
    <property type="molecule type" value="Genomic_DNA"/>
</dbReference>
<accession>A0A191ZWC9</accession>
<sequence>MLRNGTGTAERQTKVLEKQGHQSIHKAPICLSDQLCGEPRALNEARRWSCDAKAMQKAINSALRKWHHRAT</sequence>
<evidence type="ECO:0000313" key="3">
    <source>
        <dbReference type="Proteomes" id="UP000078572"/>
    </source>
</evidence>
<feature type="region of interest" description="Disordered" evidence="1">
    <location>
        <begin position="1"/>
        <end position="20"/>
    </location>
</feature>
<dbReference type="AlphaFoldDB" id="A0A191ZWC9"/>
<feature type="compositionally biased region" description="Basic and acidic residues" evidence="1">
    <location>
        <begin position="11"/>
        <end position="20"/>
    </location>
</feature>
<reference evidence="3" key="1">
    <citation type="submission" date="2016-06" db="EMBL/GenBank/DDBJ databases">
        <authorList>
            <person name="Xu Y."/>
            <person name="Nagy A."/>
            <person name="Yan X."/>
            <person name="Kim S.W."/>
            <person name="Haley B."/>
            <person name="Liu N.T."/>
            <person name="Nou X."/>
        </authorList>
    </citation>
    <scope>NUCLEOTIDE SEQUENCE [LARGE SCALE GENOMIC DNA]</scope>
    <source>
        <strain evidence="3">ATCC 49129</strain>
    </source>
</reference>
<evidence type="ECO:0000313" key="2">
    <source>
        <dbReference type="EMBL" id="ANJ72388.1"/>
    </source>
</evidence>
<dbReference type="Proteomes" id="UP000078572">
    <property type="component" value="Chromosome 1"/>
</dbReference>
<evidence type="ECO:0000256" key="1">
    <source>
        <dbReference type="SAM" id="MobiDB-lite"/>
    </source>
</evidence>
<protein>
    <submittedName>
        <fullName evidence="2">Uncharacterized protein</fullName>
    </submittedName>
</protein>
<proteinExistence type="predicted"/>
<name>A0A191ZWC9_9RALS</name>
<keyword evidence="3" id="KW-1185">Reference proteome</keyword>
<feature type="compositionally biased region" description="Polar residues" evidence="1">
    <location>
        <begin position="1"/>
        <end position="10"/>
    </location>
</feature>
<organism evidence="2 3">
    <name type="scientific">Ralstonia insidiosa</name>
    <dbReference type="NCBI Taxonomy" id="190721"/>
    <lineage>
        <taxon>Bacteria</taxon>
        <taxon>Pseudomonadati</taxon>
        <taxon>Pseudomonadota</taxon>
        <taxon>Betaproteobacteria</taxon>
        <taxon>Burkholderiales</taxon>
        <taxon>Burkholderiaceae</taxon>
        <taxon>Ralstonia</taxon>
    </lineage>
</organism>
<gene>
    <name evidence="2" type="ORF">A9Y76_07850</name>
</gene>